<name>A0A494TJN4_SPHPE</name>
<dbReference type="KEGG" id="spha:D3Y57_08655"/>
<reference evidence="1 2" key="1">
    <citation type="submission" date="2018-09" db="EMBL/GenBank/DDBJ databases">
        <title>Sphingomonas peninsula sp. nov., isolated from fildes peninsula, Antarctic soil.</title>
        <authorList>
            <person name="Yingchao G."/>
        </authorList>
    </citation>
    <scope>NUCLEOTIDE SEQUENCE [LARGE SCALE GENOMIC DNA]</scope>
    <source>
        <strain evidence="1 2">YZ-8</strain>
    </source>
</reference>
<organism evidence="1 2">
    <name type="scientific">Sphingomonas paeninsulae</name>
    <dbReference type="NCBI Taxonomy" id="2319844"/>
    <lineage>
        <taxon>Bacteria</taxon>
        <taxon>Pseudomonadati</taxon>
        <taxon>Pseudomonadota</taxon>
        <taxon>Alphaproteobacteria</taxon>
        <taxon>Sphingomonadales</taxon>
        <taxon>Sphingomonadaceae</taxon>
        <taxon>Sphingomonas</taxon>
    </lineage>
</organism>
<dbReference type="Gene3D" id="3.40.50.2000">
    <property type="entry name" value="Glycogen Phosphorylase B"/>
    <property type="match status" value="2"/>
</dbReference>
<accession>A0A494TJN4</accession>
<dbReference type="Proteomes" id="UP000276254">
    <property type="component" value="Chromosome"/>
</dbReference>
<evidence type="ECO:0000313" key="2">
    <source>
        <dbReference type="Proteomes" id="UP000276254"/>
    </source>
</evidence>
<keyword evidence="1" id="KW-0808">Transferase</keyword>
<keyword evidence="2" id="KW-1185">Reference proteome</keyword>
<dbReference type="SUPFAM" id="SSF53756">
    <property type="entry name" value="UDP-Glycosyltransferase/glycogen phosphorylase"/>
    <property type="match status" value="1"/>
</dbReference>
<dbReference type="EMBL" id="CP032829">
    <property type="protein sequence ID" value="AYJ86026.1"/>
    <property type="molecule type" value="Genomic_DNA"/>
</dbReference>
<gene>
    <name evidence="1" type="ORF">D3Y57_08655</name>
</gene>
<dbReference type="AlphaFoldDB" id="A0A494TJN4"/>
<protein>
    <submittedName>
        <fullName evidence="1">Glycosyl transferase-like UDP-glucuronosyltransferase</fullName>
    </submittedName>
</protein>
<proteinExistence type="predicted"/>
<dbReference type="RefSeq" id="WP_121152651.1">
    <property type="nucleotide sequence ID" value="NZ_CP032829.1"/>
</dbReference>
<sequence>MARILIGWELGANRGHVVRTAPAAAKLRALGHDVALGLQQVDSLGLSRDVTIPIFQSPVWPRLLASAAVPVWGHASTMIDILCRLGLEKPGTLSAIMSGWDAILSAWKPDIVVGDFAPALLCAAHGRAITVSSGTGFVQPPAYLDEMPRLAGAPGFDEAMALDIIDADLRSIGRDPLRTLPALFSADHYFVETFQEIDPYRAFRQTPWCAPGIAPASFDGSGSGDEIFVYAFSATMGQSVLWDALRKSGKRVRIYIPDADSTFVGKLRRAGFIVETSAVTWREIARRSRLVVSHGGHGFLCSALLAGLPHLVTYYDLEKQLHAGALSASGLGTGVQLHYIDADACAAAINTAYDNEALALRVRKAAPDFAARMQPDFGDRLLTLASAIS</sequence>
<dbReference type="GO" id="GO:0016740">
    <property type="term" value="F:transferase activity"/>
    <property type="evidence" value="ECO:0007669"/>
    <property type="project" value="UniProtKB-KW"/>
</dbReference>
<evidence type="ECO:0000313" key="1">
    <source>
        <dbReference type="EMBL" id="AYJ86026.1"/>
    </source>
</evidence>
<dbReference type="OrthoDB" id="271062at2"/>